<reference evidence="2 4" key="2">
    <citation type="journal article" date="2013" name="Nature">
        <title>Insights into bilaterian evolution from three spiralian genomes.</title>
        <authorList>
            <person name="Simakov O."/>
            <person name="Marletaz F."/>
            <person name="Cho S.J."/>
            <person name="Edsinger-Gonzales E."/>
            <person name="Havlak P."/>
            <person name="Hellsten U."/>
            <person name="Kuo D.H."/>
            <person name="Larsson T."/>
            <person name="Lv J."/>
            <person name="Arendt D."/>
            <person name="Savage R."/>
            <person name="Osoegawa K."/>
            <person name="de Jong P."/>
            <person name="Grimwood J."/>
            <person name="Chapman J.A."/>
            <person name="Shapiro H."/>
            <person name="Aerts A."/>
            <person name="Otillar R.P."/>
            <person name="Terry A.Y."/>
            <person name="Boore J.L."/>
            <person name="Grigoriev I.V."/>
            <person name="Lindberg D.R."/>
            <person name="Seaver E.C."/>
            <person name="Weisblat D.A."/>
            <person name="Putnam N.H."/>
            <person name="Rokhsar D.S."/>
        </authorList>
    </citation>
    <scope>NUCLEOTIDE SEQUENCE</scope>
    <source>
        <strain evidence="2 4">I ESC-2004</strain>
    </source>
</reference>
<dbReference type="EnsemblMetazoa" id="CapteT210935">
    <property type="protein sequence ID" value="CapteP210935"/>
    <property type="gene ID" value="CapteG210935"/>
</dbReference>
<evidence type="ECO:0000313" key="2">
    <source>
        <dbReference type="EMBL" id="ELU05190.1"/>
    </source>
</evidence>
<sequence>MGTNAQPTRWNLWKYLSFFLLFFLGVSLSGIRYEMNTDPRPMHPLLKANMESKGDSSGAWPWCSFDSFREYYKKHHKFPEEGSWVNKHQGYGYTERYELDFCAWKPVNVPECFHRKRVRKVFMTGDSTGFRLFLSMLNMTIQSGGHCDLVDYEHGPIDLSGNATYYAGRVGNARIVDAFSLHKRGCKWCKAQEYSCTLATTAGLMDIELDFIEAYLYNDGSLRITKENALKYNLTASQNMQEFFFKNYFVKHGNPDLMIMSMPHNHEKWRPRNATIKRFNAMMETISKAKSAELPLVIIPTAGEFENKRLTSSYSYKTFNGLLARDFIYKLNTELYPHLEPYLLKPGSNFHGFHNLVNMSYTKEDWNEDGVHFNNIWYNNLMRNILSTFCV</sequence>
<protein>
    <submittedName>
        <fullName evidence="2 3">Uncharacterized protein</fullName>
    </submittedName>
</protein>
<keyword evidence="1" id="KW-0472">Membrane</keyword>
<dbReference type="AlphaFoldDB" id="R7UG57"/>
<keyword evidence="1" id="KW-1133">Transmembrane helix</keyword>
<evidence type="ECO:0000313" key="3">
    <source>
        <dbReference type="EnsemblMetazoa" id="CapteP210935"/>
    </source>
</evidence>
<dbReference type="Proteomes" id="UP000014760">
    <property type="component" value="Unassembled WGS sequence"/>
</dbReference>
<evidence type="ECO:0000313" key="4">
    <source>
        <dbReference type="Proteomes" id="UP000014760"/>
    </source>
</evidence>
<feature type="transmembrane region" description="Helical" evidence="1">
    <location>
        <begin position="12"/>
        <end position="33"/>
    </location>
</feature>
<organism evidence="2">
    <name type="scientific">Capitella teleta</name>
    <name type="common">Polychaete worm</name>
    <dbReference type="NCBI Taxonomy" id="283909"/>
    <lineage>
        <taxon>Eukaryota</taxon>
        <taxon>Metazoa</taxon>
        <taxon>Spiralia</taxon>
        <taxon>Lophotrochozoa</taxon>
        <taxon>Annelida</taxon>
        <taxon>Polychaeta</taxon>
        <taxon>Sedentaria</taxon>
        <taxon>Scolecida</taxon>
        <taxon>Capitellidae</taxon>
        <taxon>Capitella</taxon>
    </lineage>
</organism>
<gene>
    <name evidence="2" type="ORF">CAPTEDRAFT_210935</name>
</gene>
<dbReference type="EMBL" id="KB301748">
    <property type="protein sequence ID" value="ELU05190.1"/>
    <property type="molecule type" value="Genomic_DNA"/>
</dbReference>
<dbReference type="EMBL" id="AMQN01023606">
    <property type="status" value="NOT_ANNOTATED_CDS"/>
    <property type="molecule type" value="Genomic_DNA"/>
</dbReference>
<proteinExistence type="predicted"/>
<evidence type="ECO:0000256" key="1">
    <source>
        <dbReference type="SAM" id="Phobius"/>
    </source>
</evidence>
<name>R7UG57_CAPTE</name>
<dbReference type="OrthoDB" id="6319519at2759"/>
<reference evidence="4" key="1">
    <citation type="submission" date="2012-12" db="EMBL/GenBank/DDBJ databases">
        <authorList>
            <person name="Hellsten U."/>
            <person name="Grimwood J."/>
            <person name="Chapman J.A."/>
            <person name="Shapiro H."/>
            <person name="Aerts A."/>
            <person name="Otillar R.P."/>
            <person name="Terry A.Y."/>
            <person name="Boore J.L."/>
            <person name="Simakov O."/>
            <person name="Marletaz F."/>
            <person name="Cho S.-J."/>
            <person name="Edsinger-Gonzales E."/>
            <person name="Havlak P."/>
            <person name="Kuo D.-H."/>
            <person name="Larsson T."/>
            <person name="Lv J."/>
            <person name="Arendt D."/>
            <person name="Savage R."/>
            <person name="Osoegawa K."/>
            <person name="de Jong P."/>
            <person name="Lindberg D.R."/>
            <person name="Seaver E.C."/>
            <person name="Weisblat D.A."/>
            <person name="Putnam N.H."/>
            <person name="Grigoriev I.V."/>
            <person name="Rokhsar D.S."/>
        </authorList>
    </citation>
    <scope>NUCLEOTIDE SEQUENCE</scope>
    <source>
        <strain evidence="4">I ESC-2004</strain>
    </source>
</reference>
<accession>R7UG57</accession>
<reference evidence="3" key="3">
    <citation type="submission" date="2015-06" db="UniProtKB">
        <authorList>
            <consortium name="EnsemblMetazoa"/>
        </authorList>
    </citation>
    <scope>IDENTIFICATION</scope>
</reference>
<keyword evidence="1" id="KW-0812">Transmembrane</keyword>
<keyword evidence="4" id="KW-1185">Reference proteome</keyword>
<dbReference type="HOGENOM" id="CLU_038092_0_0_1"/>